<dbReference type="SUPFAM" id="SSF54928">
    <property type="entry name" value="RNA-binding domain, RBD"/>
    <property type="match status" value="1"/>
</dbReference>
<accession>A0A067MDB8</accession>
<dbReference type="SMART" id="SM00360">
    <property type="entry name" value="RRM"/>
    <property type="match status" value="1"/>
</dbReference>
<feature type="domain" description="RRM" evidence="5">
    <location>
        <begin position="3"/>
        <end position="81"/>
    </location>
</feature>
<dbReference type="HOGENOM" id="CLU_028601_0_0_1"/>
<keyword evidence="2" id="KW-0539">Nucleus</keyword>
<proteinExistence type="predicted"/>
<dbReference type="STRING" id="930990.A0A067MDB8"/>
<keyword evidence="7" id="KW-1185">Reference proteome</keyword>
<evidence type="ECO:0000256" key="1">
    <source>
        <dbReference type="ARBA" id="ARBA00004123"/>
    </source>
</evidence>
<dbReference type="GO" id="GO:0005847">
    <property type="term" value="C:mRNA cleavage and polyadenylation specificity factor complex"/>
    <property type="evidence" value="ECO:0007669"/>
    <property type="project" value="TreeGrafter"/>
</dbReference>
<feature type="region of interest" description="Disordered" evidence="4">
    <location>
        <begin position="208"/>
        <end position="299"/>
    </location>
</feature>
<dbReference type="GO" id="GO:0003729">
    <property type="term" value="F:mRNA binding"/>
    <property type="evidence" value="ECO:0007669"/>
    <property type="project" value="TreeGrafter"/>
</dbReference>
<dbReference type="OrthoDB" id="272703at2759"/>
<dbReference type="CDD" id="cd12398">
    <property type="entry name" value="RRM_CSTF2_RNA15_like"/>
    <property type="match status" value="1"/>
</dbReference>
<dbReference type="InterPro" id="IPR026896">
    <property type="entry name" value="CSTF_C"/>
</dbReference>
<feature type="compositionally biased region" description="Pro residues" evidence="4">
    <location>
        <begin position="219"/>
        <end position="232"/>
    </location>
</feature>
<dbReference type="Gene3D" id="1.10.20.70">
    <property type="entry name" value="Transcription termination and cleavage factor, C-terminal domain"/>
    <property type="match status" value="1"/>
</dbReference>
<dbReference type="Pfam" id="PF00076">
    <property type="entry name" value="RRM_1"/>
    <property type="match status" value="1"/>
</dbReference>
<gene>
    <name evidence="6" type="ORF">BOTBODRAFT_33198</name>
</gene>
<dbReference type="PANTHER" id="PTHR45735">
    <property type="entry name" value="CLEAVAGE STIMULATION FACTOR SUBUNIT 2"/>
    <property type="match status" value="1"/>
</dbReference>
<dbReference type="InterPro" id="IPR025742">
    <property type="entry name" value="CSTF2_hinge"/>
</dbReference>
<feature type="region of interest" description="Disordered" evidence="4">
    <location>
        <begin position="92"/>
        <end position="133"/>
    </location>
</feature>
<feature type="compositionally biased region" description="Basic and acidic residues" evidence="4">
    <location>
        <begin position="92"/>
        <end position="102"/>
    </location>
</feature>
<evidence type="ECO:0000256" key="3">
    <source>
        <dbReference type="PROSITE-ProRule" id="PRU00176"/>
    </source>
</evidence>
<dbReference type="InterPro" id="IPR035979">
    <property type="entry name" value="RBD_domain_sf"/>
</dbReference>
<protein>
    <recommendedName>
        <fullName evidence="5">RRM domain-containing protein</fullName>
    </recommendedName>
</protein>
<feature type="compositionally biased region" description="Low complexity" evidence="4">
    <location>
        <begin position="272"/>
        <end position="288"/>
    </location>
</feature>
<reference evidence="7" key="1">
    <citation type="journal article" date="2014" name="Proc. Natl. Acad. Sci. U.S.A.">
        <title>Extensive sampling of basidiomycete genomes demonstrates inadequacy of the white-rot/brown-rot paradigm for wood decay fungi.</title>
        <authorList>
            <person name="Riley R."/>
            <person name="Salamov A.A."/>
            <person name="Brown D.W."/>
            <person name="Nagy L.G."/>
            <person name="Floudas D."/>
            <person name="Held B.W."/>
            <person name="Levasseur A."/>
            <person name="Lombard V."/>
            <person name="Morin E."/>
            <person name="Otillar R."/>
            <person name="Lindquist E.A."/>
            <person name="Sun H."/>
            <person name="LaButti K.M."/>
            <person name="Schmutz J."/>
            <person name="Jabbour D."/>
            <person name="Luo H."/>
            <person name="Baker S.E."/>
            <person name="Pisabarro A.G."/>
            <person name="Walton J.D."/>
            <person name="Blanchette R.A."/>
            <person name="Henrissat B."/>
            <person name="Martin F."/>
            <person name="Cullen D."/>
            <person name="Hibbett D.S."/>
            <person name="Grigoriev I.V."/>
        </authorList>
    </citation>
    <scope>NUCLEOTIDE SEQUENCE [LARGE SCALE GENOMIC DNA]</scope>
    <source>
        <strain evidence="7">FD-172 SS1</strain>
    </source>
</reference>
<comment type="subcellular location">
    <subcellularLocation>
        <location evidence="1">Nucleus</location>
    </subcellularLocation>
</comment>
<dbReference type="GO" id="GO:0031124">
    <property type="term" value="P:mRNA 3'-end processing"/>
    <property type="evidence" value="ECO:0007669"/>
    <property type="project" value="InterPro"/>
</dbReference>
<evidence type="ECO:0000256" key="4">
    <source>
        <dbReference type="SAM" id="MobiDB-lite"/>
    </source>
</evidence>
<dbReference type="EMBL" id="KL198041">
    <property type="protein sequence ID" value="KDQ13758.1"/>
    <property type="molecule type" value="Genomic_DNA"/>
</dbReference>
<dbReference type="InterPro" id="IPR012677">
    <property type="entry name" value="Nucleotide-bd_a/b_plait_sf"/>
</dbReference>
<dbReference type="PROSITE" id="PS50102">
    <property type="entry name" value="RRM"/>
    <property type="match status" value="1"/>
</dbReference>
<evidence type="ECO:0000259" key="5">
    <source>
        <dbReference type="PROSITE" id="PS50102"/>
    </source>
</evidence>
<dbReference type="InterPro" id="IPR038192">
    <property type="entry name" value="CSTF_C_sf"/>
</dbReference>
<dbReference type="PANTHER" id="PTHR45735:SF2">
    <property type="entry name" value="CLEAVAGE STIMULATION FACTOR SUBUNIT 2"/>
    <property type="match status" value="1"/>
</dbReference>
<evidence type="ECO:0000256" key="2">
    <source>
        <dbReference type="ARBA" id="ARBA00023242"/>
    </source>
</evidence>
<evidence type="ECO:0000313" key="6">
    <source>
        <dbReference type="EMBL" id="KDQ13758.1"/>
    </source>
</evidence>
<dbReference type="Pfam" id="PF14304">
    <property type="entry name" value="CSTF_C"/>
    <property type="match status" value="1"/>
</dbReference>
<feature type="compositionally biased region" description="Low complexity" evidence="4">
    <location>
        <begin position="247"/>
        <end position="263"/>
    </location>
</feature>
<dbReference type="Gene3D" id="3.30.70.330">
    <property type="match status" value="1"/>
</dbReference>
<feature type="compositionally biased region" description="Low complexity" evidence="4">
    <location>
        <begin position="208"/>
        <end position="218"/>
    </location>
</feature>
<dbReference type="InterPro" id="IPR000504">
    <property type="entry name" value="RRM_dom"/>
</dbReference>
<evidence type="ECO:0000313" key="7">
    <source>
        <dbReference type="Proteomes" id="UP000027195"/>
    </source>
</evidence>
<dbReference type="AlphaFoldDB" id="A0A067MDB8"/>
<keyword evidence="3" id="KW-0694">RNA-binding</keyword>
<sequence length="343" mass="36256">MSRVVFVGNVPYDMTEEQLIEVFSSVGPVVGFRLVFDRETGKPRGYGFCEFLDHETAMSAVRNLNNADVGGRPLRIDLADSDPFLEGKTTTRGEILESDHPPRGPHPSGSGSGGGGPFMSGLPSGTPIPPGSTALDVISRSIASFRPGQLMEVLGQMKAFVLSSPDQARQLLNAHPQLAYALFQAMLMNNIVDPSFLQTMLAASAKSAPPQAPVSAPGQPAPPVAPSIPPPVAISQPSHVPPPHALYGQQQQQYYGTPPQHGHQPPPPPQHPAHAPQHHSPSAPQGQPTMPPGMPPAAAAALGDQQKAMLMQILSLTPDQINALPPDERNAIHQLRSQLGGMA</sequence>
<organism evidence="6 7">
    <name type="scientific">Botryobasidium botryosum (strain FD-172 SS1)</name>
    <dbReference type="NCBI Taxonomy" id="930990"/>
    <lineage>
        <taxon>Eukaryota</taxon>
        <taxon>Fungi</taxon>
        <taxon>Dikarya</taxon>
        <taxon>Basidiomycota</taxon>
        <taxon>Agaricomycotina</taxon>
        <taxon>Agaricomycetes</taxon>
        <taxon>Cantharellales</taxon>
        <taxon>Botryobasidiaceae</taxon>
        <taxon>Botryobasidium</taxon>
    </lineage>
</organism>
<dbReference type="Proteomes" id="UP000027195">
    <property type="component" value="Unassembled WGS sequence"/>
</dbReference>
<name>A0A067MDB8_BOTB1</name>
<dbReference type="InParanoid" id="A0A067MDB8"/>
<dbReference type="Pfam" id="PF14327">
    <property type="entry name" value="CSTF2_hinge"/>
    <property type="match status" value="1"/>
</dbReference>
<dbReference type="FunCoup" id="A0A067MDB8">
    <property type="interactions" value="305"/>
</dbReference>
<dbReference type="Gene3D" id="1.25.40.630">
    <property type="match status" value="1"/>
</dbReference>